<dbReference type="EMBL" id="VDFW01000031">
    <property type="protein sequence ID" value="TNC21841.1"/>
    <property type="molecule type" value="Genomic_DNA"/>
</dbReference>
<feature type="domain" description="Peptidase S1" evidence="4">
    <location>
        <begin position="1"/>
        <end position="251"/>
    </location>
</feature>
<evidence type="ECO:0000256" key="2">
    <source>
        <dbReference type="ARBA" id="ARBA00023157"/>
    </source>
</evidence>
<dbReference type="Pfam" id="PF00089">
    <property type="entry name" value="Trypsin"/>
    <property type="match status" value="1"/>
</dbReference>
<dbReference type="InterPro" id="IPR043504">
    <property type="entry name" value="Peptidase_S1_PA_chymotrypsin"/>
</dbReference>
<keyword evidence="6" id="KW-1185">Reference proteome</keyword>
<dbReference type="GO" id="GO:0004252">
    <property type="term" value="F:serine-type endopeptidase activity"/>
    <property type="evidence" value="ECO:0007669"/>
    <property type="project" value="InterPro"/>
</dbReference>
<dbReference type="PANTHER" id="PTHR24276">
    <property type="entry name" value="POLYSERASE-RELATED"/>
    <property type="match status" value="1"/>
</dbReference>
<dbReference type="SMART" id="SM00020">
    <property type="entry name" value="Tryp_SPc"/>
    <property type="match status" value="1"/>
</dbReference>
<name>A0A5C4LSB5_9PSEU</name>
<dbReference type="AlphaFoldDB" id="A0A5C4LSB5"/>
<dbReference type="SUPFAM" id="SSF50494">
    <property type="entry name" value="Trypsin-like serine proteases"/>
    <property type="match status" value="1"/>
</dbReference>
<evidence type="ECO:0000256" key="1">
    <source>
        <dbReference type="ARBA" id="ARBA00007664"/>
    </source>
</evidence>
<keyword evidence="2" id="KW-1015">Disulfide bond</keyword>
<dbReference type="PRINTS" id="PR00722">
    <property type="entry name" value="CHYMOTRYPSIN"/>
</dbReference>
<dbReference type="InterPro" id="IPR018114">
    <property type="entry name" value="TRYPSIN_HIS"/>
</dbReference>
<dbReference type="PANTHER" id="PTHR24276:SF98">
    <property type="entry name" value="FI18310P1-RELATED"/>
    <property type="match status" value="1"/>
</dbReference>
<comment type="caution">
    <text evidence="5">The sequence shown here is derived from an EMBL/GenBank/DDBJ whole genome shotgun (WGS) entry which is preliminary data.</text>
</comment>
<dbReference type="InterPro" id="IPR001314">
    <property type="entry name" value="Peptidase_S1A"/>
</dbReference>
<protein>
    <submittedName>
        <fullName evidence="5">Trypsin-like serine protease</fullName>
    </submittedName>
</protein>
<dbReference type="PROSITE" id="PS50240">
    <property type="entry name" value="TRYPSIN_DOM"/>
    <property type="match status" value="1"/>
</dbReference>
<sequence>MGGFAYVAARQGEAADIKPPARASEPAPPAPPPVTLPFNAKLTSQDIPVKGGGVRGGGCSGALIAPEWVISAGHCFHDIDDVRVGGRPRYHMTVTIGKNRDGDPGGVTAEVVDVRQSPLNDLAVVRLSAPVTGITPLTLVDAKPAAGQRLEFAGWGSTSATVVAPATHLKRGEFTISKINASTLEAVPVVARTVENSPCHDDSGAPYFVSSDGVTGQLFAIEDYGPECPQPGTEVLARVDVVAGWIHQQLGS</sequence>
<dbReference type="Proteomes" id="UP000305546">
    <property type="component" value="Unassembled WGS sequence"/>
</dbReference>
<dbReference type="InterPro" id="IPR050430">
    <property type="entry name" value="Peptidase_S1"/>
</dbReference>
<evidence type="ECO:0000259" key="4">
    <source>
        <dbReference type="PROSITE" id="PS50240"/>
    </source>
</evidence>
<dbReference type="OrthoDB" id="9815928at2"/>
<evidence type="ECO:0000313" key="5">
    <source>
        <dbReference type="EMBL" id="TNC21841.1"/>
    </source>
</evidence>
<dbReference type="GO" id="GO:0006508">
    <property type="term" value="P:proteolysis"/>
    <property type="evidence" value="ECO:0007669"/>
    <property type="project" value="UniProtKB-KW"/>
</dbReference>
<keyword evidence="5" id="KW-0378">Hydrolase</keyword>
<dbReference type="InterPro" id="IPR009003">
    <property type="entry name" value="Peptidase_S1_PA"/>
</dbReference>
<dbReference type="Gene3D" id="2.40.10.10">
    <property type="entry name" value="Trypsin-like serine proteases"/>
    <property type="match status" value="1"/>
</dbReference>
<dbReference type="InterPro" id="IPR001254">
    <property type="entry name" value="Trypsin_dom"/>
</dbReference>
<dbReference type="PROSITE" id="PS00134">
    <property type="entry name" value="TRYPSIN_HIS"/>
    <property type="match status" value="1"/>
</dbReference>
<reference evidence="5 6" key="1">
    <citation type="submission" date="2019-06" db="EMBL/GenBank/DDBJ databases">
        <title>Amycolatopsis alkalitolerans sp. nov., isolated from Gastrodia elata Blume.</title>
        <authorList>
            <person name="Narsing Rao M.P."/>
            <person name="Li W.J."/>
        </authorList>
    </citation>
    <scope>NUCLEOTIDE SEQUENCE [LARGE SCALE GENOMIC DNA]</scope>
    <source>
        <strain evidence="5 6">SYSUP0005</strain>
    </source>
</reference>
<feature type="region of interest" description="Disordered" evidence="3">
    <location>
        <begin position="1"/>
        <end position="34"/>
    </location>
</feature>
<accession>A0A5C4LSB5</accession>
<comment type="similarity">
    <text evidence="1">Belongs to the peptidase S1 family.</text>
</comment>
<keyword evidence="5" id="KW-0645">Protease</keyword>
<evidence type="ECO:0000313" key="6">
    <source>
        <dbReference type="Proteomes" id="UP000305546"/>
    </source>
</evidence>
<organism evidence="5 6">
    <name type="scientific">Amycolatopsis alkalitolerans</name>
    <dbReference type="NCBI Taxonomy" id="2547244"/>
    <lineage>
        <taxon>Bacteria</taxon>
        <taxon>Bacillati</taxon>
        <taxon>Actinomycetota</taxon>
        <taxon>Actinomycetes</taxon>
        <taxon>Pseudonocardiales</taxon>
        <taxon>Pseudonocardiaceae</taxon>
        <taxon>Amycolatopsis</taxon>
    </lineage>
</organism>
<evidence type="ECO:0000256" key="3">
    <source>
        <dbReference type="SAM" id="MobiDB-lite"/>
    </source>
</evidence>
<gene>
    <name evidence="5" type="ORF">FG385_27065</name>
</gene>
<proteinExistence type="inferred from homology"/>